<keyword evidence="2" id="KW-0812">Transmembrane</keyword>
<feature type="transmembrane region" description="Helical" evidence="2">
    <location>
        <begin position="83"/>
        <end position="101"/>
    </location>
</feature>
<comment type="caution">
    <text evidence="3">The sequence shown here is derived from an EMBL/GenBank/DDBJ whole genome shotgun (WGS) entry which is preliminary data.</text>
</comment>
<sequence>MTAMTATPALTAPTTRPASAPDAVRRPRIVDVPSDFRFRTAPDGSSTHRFPAATYLCRNVAREERAIAQQALEAADRTASHRIGGVALVGAALFAAILVLLGTGRAESGSGVLVLALLAAALVLLVVALVTVLRRHEREHDALAGRARMYEARLRELRTRR</sequence>
<evidence type="ECO:0000313" key="3">
    <source>
        <dbReference type="EMBL" id="GAA1504269.1"/>
    </source>
</evidence>
<dbReference type="EMBL" id="BAAANB010000174">
    <property type="protein sequence ID" value="GAA1504269.1"/>
    <property type="molecule type" value="Genomic_DNA"/>
</dbReference>
<accession>A0ABP4KK73</accession>
<dbReference type="Proteomes" id="UP001501285">
    <property type="component" value="Unassembled WGS sequence"/>
</dbReference>
<keyword evidence="2" id="KW-0472">Membrane</keyword>
<protein>
    <submittedName>
        <fullName evidence="3">Uncharacterized protein</fullName>
    </submittedName>
</protein>
<name>A0ABP4KK73_9MICO</name>
<evidence type="ECO:0000313" key="4">
    <source>
        <dbReference type="Proteomes" id="UP001501285"/>
    </source>
</evidence>
<reference evidence="4" key="1">
    <citation type="journal article" date="2019" name="Int. J. Syst. Evol. Microbiol.">
        <title>The Global Catalogue of Microorganisms (GCM) 10K type strain sequencing project: providing services to taxonomists for standard genome sequencing and annotation.</title>
        <authorList>
            <consortium name="The Broad Institute Genomics Platform"/>
            <consortium name="The Broad Institute Genome Sequencing Center for Infectious Disease"/>
            <person name="Wu L."/>
            <person name="Ma J."/>
        </authorList>
    </citation>
    <scope>NUCLEOTIDE SEQUENCE [LARGE SCALE GENOMIC DNA]</scope>
    <source>
        <strain evidence="4">JCM 14283</strain>
    </source>
</reference>
<evidence type="ECO:0000256" key="2">
    <source>
        <dbReference type="SAM" id="Phobius"/>
    </source>
</evidence>
<gene>
    <name evidence="3" type="ORF">GCM10009740_39560</name>
</gene>
<keyword evidence="4" id="KW-1185">Reference proteome</keyword>
<dbReference type="RefSeq" id="WP_343994959.1">
    <property type="nucleotide sequence ID" value="NZ_BAAANB010000174.1"/>
</dbReference>
<feature type="compositionally biased region" description="Low complexity" evidence="1">
    <location>
        <begin position="1"/>
        <end position="22"/>
    </location>
</feature>
<keyword evidence="2" id="KW-1133">Transmembrane helix</keyword>
<proteinExistence type="predicted"/>
<organism evidence="3 4">
    <name type="scientific">Terrabacter terrae</name>
    <dbReference type="NCBI Taxonomy" id="318434"/>
    <lineage>
        <taxon>Bacteria</taxon>
        <taxon>Bacillati</taxon>
        <taxon>Actinomycetota</taxon>
        <taxon>Actinomycetes</taxon>
        <taxon>Micrococcales</taxon>
        <taxon>Intrasporangiaceae</taxon>
        <taxon>Terrabacter</taxon>
    </lineage>
</organism>
<evidence type="ECO:0000256" key="1">
    <source>
        <dbReference type="SAM" id="MobiDB-lite"/>
    </source>
</evidence>
<feature type="region of interest" description="Disordered" evidence="1">
    <location>
        <begin position="1"/>
        <end position="24"/>
    </location>
</feature>
<feature type="transmembrane region" description="Helical" evidence="2">
    <location>
        <begin position="113"/>
        <end position="133"/>
    </location>
</feature>